<dbReference type="InterPro" id="IPR057326">
    <property type="entry name" value="KR_dom"/>
</dbReference>
<proteinExistence type="inferred from homology"/>
<evidence type="ECO:0000259" key="3">
    <source>
        <dbReference type="SMART" id="SM00822"/>
    </source>
</evidence>
<keyword evidence="5" id="KW-1185">Reference proteome</keyword>
<comment type="similarity">
    <text evidence="1">Belongs to the short-chain dehydrogenases/reductases (SDR) family.</text>
</comment>
<dbReference type="GO" id="GO:0016491">
    <property type="term" value="F:oxidoreductase activity"/>
    <property type="evidence" value="ECO:0007669"/>
    <property type="project" value="UniProtKB-KW"/>
</dbReference>
<dbReference type="RefSeq" id="WP_099277338.1">
    <property type="nucleotide sequence ID" value="NZ_KZ304960.1"/>
</dbReference>
<protein>
    <submittedName>
        <fullName evidence="4">Short-chain dehydrogenase</fullName>
    </submittedName>
</protein>
<dbReference type="PRINTS" id="PR00081">
    <property type="entry name" value="GDHRDH"/>
</dbReference>
<comment type="caution">
    <text evidence="4">The sequence shown here is derived from an EMBL/GenBank/DDBJ whole genome shotgun (WGS) entry which is preliminary data.</text>
</comment>
<evidence type="ECO:0000313" key="4">
    <source>
        <dbReference type="EMBL" id="PHP27480.1"/>
    </source>
</evidence>
<dbReference type="AlphaFoldDB" id="A0A2G1MFQ2"/>
<sequence length="251" mass="27077">MRDWQGKRYWLVGASEGLGRELAFCLSKVGAELVLSARTGPRLDTLAEALPGRATALPMDVTDPAAVREAAGGIGAIDGVICLAGTRWPMRAQGWDQERIEEMMQINYLGATRVIGAVLPGFLERGAGHVVLTGALTGFRAVPGSIGHGASKAAVMHLAEALHHDLRGTGVEVQLLNPGTIRTRLGARSQTDAPFAMEPARAAREAFEHMSSDRFKINFPYGASLPLRAAQFLPDWAYYRLFARTGREGRN</sequence>
<feature type="domain" description="Ketoreductase" evidence="3">
    <location>
        <begin position="7"/>
        <end position="184"/>
    </location>
</feature>
<dbReference type="PANTHER" id="PTHR44196:SF1">
    <property type="entry name" value="DEHYDROGENASE_REDUCTASE SDR FAMILY MEMBER 7B"/>
    <property type="match status" value="1"/>
</dbReference>
<dbReference type="EMBL" id="NQWH01000015">
    <property type="protein sequence ID" value="PHP27480.1"/>
    <property type="molecule type" value="Genomic_DNA"/>
</dbReference>
<dbReference type="Proteomes" id="UP000221860">
    <property type="component" value="Unassembled WGS sequence"/>
</dbReference>
<dbReference type="InterPro" id="IPR036291">
    <property type="entry name" value="NAD(P)-bd_dom_sf"/>
</dbReference>
<dbReference type="GO" id="GO:0016020">
    <property type="term" value="C:membrane"/>
    <property type="evidence" value="ECO:0007669"/>
    <property type="project" value="TreeGrafter"/>
</dbReference>
<accession>A0A2G1MFQ2</accession>
<evidence type="ECO:0000256" key="1">
    <source>
        <dbReference type="ARBA" id="ARBA00006484"/>
    </source>
</evidence>
<reference evidence="4 5" key="1">
    <citation type="submission" date="2017-08" db="EMBL/GenBank/DDBJ databases">
        <title>Draft Genome Sequence of Loktanella cinnabarina Strain XM1, Isolated from Coastal Surface Water.</title>
        <authorList>
            <person name="Ma R."/>
            <person name="Wang J."/>
            <person name="Wang Q."/>
            <person name="Ma Z."/>
            <person name="Li J."/>
            <person name="Chen L."/>
        </authorList>
    </citation>
    <scope>NUCLEOTIDE SEQUENCE [LARGE SCALE GENOMIC DNA]</scope>
    <source>
        <strain evidence="4 5">XM1</strain>
    </source>
</reference>
<organism evidence="4 5">
    <name type="scientific">Limimaricola cinnabarinus</name>
    <dbReference type="NCBI Taxonomy" id="1125964"/>
    <lineage>
        <taxon>Bacteria</taxon>
        <taxon>Pseudomonadati</taxon>
        <taxon>Pseudomonadota</taxon>
        <taxon>Alphaproteobacteria</taxon>
        <taxon>Rhodobacterales</taxon>
        <taxon>Paracoccaceae</taxon>
        <taxon>Limimaricola</taxon>
    </lineage>
</organism>
<dbReference type="OrthoDB" id="335726at2"/>
<keyword evidence="2" id="KW-0560">Oxidoreductase</keyword>
<dbReference type="InterPro" id="IPR002347">
    <property type="entry name" value="SDR_fam"/>
</dbReference>
<gene>
    <name evidence="4" type="ORF">CJ301_11200</name>
</gene>
<evidence type="ECO:0000313" key="5">
    <source>
        <dbReference type="Proteomes" id="UP000221860"/>
    </source>
</evidence>
<name>A0A2G1MFQ2_9RHOB</name>
<dbReference type="SMART" id="SM00822">
    <property type="entry name" value="PKS_KR"/>
    <property type="match status" value="1"/>
</dbReference>
<dbReference type="Pfam" id="PF00106">
    <property type="entry name" value="adh_short"/>
    <property type="match status" value="1"/>
</dbReference>
<dbReference type="PANTHER" id="PTHR44196">
    <property type="entry name" value="DEHYDROGENASE/REDUCTASE SDR FAMILY MEMBER 7B"/>
    <property type="match status" value="1"/>
</dbReference>
<evidence type="ECO:0000256" key="2">
    <source>
        <dbReference type="ARBA" id="ARBA00023002"/>
    </source>
</evidence>
<dbReference type="Gene3D" id="3.40.50.720">
    <property type="entry name" value="NAD(P)-binding Rossmann-like Domain"/>
    <property type="match status" value="1"/>
</dbReference>
<dbReference type="SUPFAM" id="SSF51735">
    <property type="entry name" value="NAD(P)-binding Rossmann-fold domains"/>
    <property type="match status" value="1"/>
</dbReference>